<accession>A0A1G8UIF0</accession>
<keyword evidence="5" id="KW-1185">Reference proteome</keyword>
<feature type="domain" description="Glycosyltransferase 2-like" evidence="3">
    <location>
        <begin position="210"/>
        <end position="391"/>
    </location>
</feature>
<dbReference type="GO" id="GO:0016740">
    <property type="term" value="F:transferase activity"/>
    <property type="evidence" value="ECO:0007669"/>
    <property type="project" value="UniProtKB-KW"/>
</dbReference>
<dbReference type="EMBL" id="FNFE01000001">
    <property type="protein sequence ID" value="SDJ53623.1"/>
    <property type="molecule type" value="Genomic_DNA"/>
</dbReference>
<dbReference type="STRING" id="1095776.SAMN04515672_0904"/>
<dbReference type="Gene3D" id="3.90.550.10">
    <property type="entry name" value="Spore Coat Polysaccharide Biosynthesis Protein SpsA, Chain A"/>
    <property type="match status" value="1"/>
</dbReference>
<sequence>MLLEAVVAAFVLTQLCYALVNCGLLGLFVRRPTNEVDERTLGRALETANRRRERRPIQARADGGSEPPPPLDRNAVAPALEHGSGPRCRLPATQLPRMHVLISVEHDQWDLLGETLKSLASQSYPVSLVRVIVAYDPRETAAPELEGEIGADRPPGLEVVTIETDRDALASDRSPDEWCFTGTGVSRAKAGALTHAYDTQSRTFADDDVVTVLEAGTRLPVDTFELAVAGLDEYDIVQAKRTVGNADDGVLPLLESMASAGWSDLCYKSSKGPYHLLGAGYFTEAHVLADLDRWQREADGDVPLGIAASRRGYDLGIIDRYARAHCPPTLEAWVDRKRQWTREPYRYLFARGWAGLEDSRFWTGLVLIQALALLSVVGVPAALLVGLLYSGGVDINSLTVPVLSLVGFNALVWSYSIVVAYRAAWDALPFRSRWHQAGYSIVVNPITQGLFLLVLAVPTALSIGDAARGRE</sequence>
<evidence type="ECO:0000313" key="5">
    <source>
        <dbReference type="Proteomes" id="UP000198882"/>
    </source>
</evidence>
<dbReference type="Pfam" id="PF13632">
    <property type="entry name" value="Glyco_trans_2_3"/>
    <property type="match status" value="1"/>
</dbReference>
<dbReference type="InterPro" id="IPR029044">
    <property type="entry name" value="Nucleotide-diphossugar_trans"/>
</dbReference>
<dbReference type="RefSeq" id="WP_090303374.1">
    <property type="nucleotide sequence ID" value="NZ_FNFE01000001.1"/>
</dbReference>
<keyword evidence="2" id="KW-0812">Transmembrane</keyword>
<protein>
    <submittedName>
        <fullName evidence="4">Glycosyltransferase, catalytic subunit of cellulose synthase and poly-beta-1,6-N-acetylglucosamine synthase</fullName>
    </submittedName>
</protein>
<feature type="transmembrane region" description="Helical" evidence="2">
    <location>
        <begin position="400"/>
        <end position="421"/>
    </location>
</feature>
<evidence type="ECO:0000313" key="4">
    <source>
        <dbReference type="EMBL" id="SDJ53623.1"/>
    </source>
</evidence>
<dbReference type="InterPro" id="IPR001173">
    <property type="entry name" value="Glyco_trans_2-like"/>
</dbReference>
<keyword evidence="2" id="KW-1133">Transmembrane helix</keyword>
<dbReference type="SUPFAM" id="SSF53448">
    <property type="entry name" value="Nucleotide-diphospho-sugar transferases"/>
    <property type="match status" value="1"/>
</dbReference>
<reference evidence="5" key="1">
    <citation type="submission" date="2016-10" db="EMBL/GenBank/DDBJ databases">
        <authorList>
            <person name="Varghese N."/>
            <person name="Submissions S."/>
        </authorList>
    </citation>
    <scope>NUCLEOTIDE SEQUENCE [LARGE SCALE GENOMIC DNA]</scope>
    <source>
        <strain evidence="5">B4,CECT 8067,JCM 17497</strain>
    </source>
</reference>
<feature type="region of interest" description="Disordered" evidence="1">
    <location>
        <begin position="47"/>
        <end position="85"/>
    </location>
</feature>
<dbReference type="OrthoDB" id="185272at2157"/>
<dbReference type="AlphaFoldDB" id="A0A1G8UIF0"/>
<dbReference type="Proteomes" id="UP000198882">
    <property type="component" value="Unassembled WGS sequence"/>
</dbReference>
<evidence type="ECO:0000256" key="1">
    <source>
        <dbReference type="SAM" id="MobiDB-lite"/>
    </source>
</evidence>
<evidence type="ECO:0000259" key="3">
    <source>
        <dbReference type="Pfam" id="PF13632"/>
    </source>
</evidence>
<gene>
    <name evidence="4" type="ORF">SAMN04515672_0904</name>
</gene>
<feature type="transmembrane region" description="Helical" evidence="2">
    <location>
        <begin position="441"/>
        <end position="463"/>
    </location>
</feature>
<organism evidence="4 5">
    <name type="scientific">Natronorubrum texcoconense</name>
    <dbReference type="NCBI Taxonomy" id="1095776"/>
    <lineage>
        <taxon>Archaea</taxon>
        <taxon>Methanobacteriati</taxon>
        <taxon>Methanobacteriota</taxon>
        <taxon>Stenosarchaea group</taxon>
        <taxon>Halobacteria</taxon>
        <taxon>Halobacteriales</taxon>
        <taxon>Natrialbaceae</taxon>
        <taxon>Natronorubrum</taxon>
    </lineage>
</organism>
<name>A0A1G8UIF0_9EURY</name>
<evidence type="ECO:0000256" key="2">
    <source>
        <dbReference type="SAM" id="Phobius"/>
    </source>
</evidence>
<keyword evidence="4" id="KW-0808">Transferase</keyword>
<feature type="transmembrane region" description="Helical" evidence="2">
    <location>
        <begin position="361"/>
        <end position="388"/>
    </location>
</feature>
<proteinExistence type="predicted"/>
<keyword evidence="2" id="KW-0472">Membrane</keyword>